<dbReference type="AlphaFoldDB" id="D3BMR5"/>
<comment type="caution">
    <text evidence="1">The sequence shown here is derived from an EMBL/GenBank/DDBJ whole genome shotgun (WGS) entry which is preliminary data.</text>
</comment>
<dbReference type="GeneID" id="31367955"/>
<sequence length="255" mass="28764">MALFSNLTSMGQPSSTVNNNNNVLSGGQTQGMNQMVSQEMVKGEGVFANNPFMNMVNKSTSSLLSMAVKNLPDFEKRNNKTLNKLSINKDPITLLNKIKKNIATEHQIISVLKCITGNYEDIYIHEQVISEDTQSTTIANQEVCMKTGNNNTMVGSLLGSIYFKGNDSSEPTLRNYSDQFSIVKNQRICRASHIYSPYELISRSSHNIFLLIGLNIKLPKNSSYFQNSLRYVLTSFENNHEYSYSLYKRNLIKTI</sequence>
<proteinExistence type="predicted"/>
<gene>
    <name evidence="1" type="ORF">PPL_12488</name>
</gene>
<evidence type="ECO:0000313" key="2">
    <source>
        <dbReference type="Proteomes" id="UP000001396"/>
    </source>
</evidence>
<protein>
    <submittedName>
        <fullName evidence="1">Uncharacterized protein</fullName>
    </submittedName>
</protein>
<reference evidence="1 2" key="1">
    <citation type="journal article" date="2011" name="Genome Res.">
        <title>Phylogeny-wide analysis of social amoeba genomes highlights ancient origins for complex intercellular communication.</title>
        <authorList>
            <person name="Heidel A.J."/>
            <person name="Lawal H.M."/>
            <person name="Felder M."/>
            <person name="Schilde C."/>
            <person name="Helps N.R."/>
            <person name="Tunggal B."/>
            <person name="Rivero F."/>
            <person name="John U."/>
            <person name="Schleicher M."/>
            <person name="Eichinger L."/>
            <person name="Platzer M."/>
            <person name="Noegel A.A."/>
            <person name="Schaap P."/>
            <person name="Gloeckner G."/>
        </authorList>
    </citation>
    <scope>NUCLEOTIDE SEQUENCE [LARGE SCALE GENOMIC DNA]</scope>
    <source>
        <strain evidence="2">ATCC 26659 / Pp 5 / PN500</strain>
    </source>
</reference>
<organism evidence="1 2">
    <name type="scientific">Heterostelium pallidum (strain ATCC 26659 / Pp 5 / PN500)</name>
    <name type="common">Cellular slime mold</name>
    <name type="synonym">Polysphondylium pallidum</name>
    <dbReference type="NCBI Taxonomy" id="670386"/>
    <lineage>
        <taxon>Eukaryota</taxon>
        <taxon>Amoebozoa</taxon>
        <taxon>Evosea</taxon>
        <taxon>Eumycetozoa</taxon>
        <taxon>Dictyostelia</taxon>
        <taxon>Acytosteliales</taxon>
        <taxon>Acytosteliaceae</taxon>
        <taxon>Heterostelium</taxon>
    </lineage>
</organism>
<name>D3BMR5_HETP5</name>
<evidence type="ECO:0000313" key="1">
    <source>
        <dbReference type="EMBL" id="EFA77277.1"/>
    </source>
</evidence>
<dbReference type="Proteomes" id="UP000001396">
    <property type="component" value="Unassembled WGS sequence"/>
</dbReference>
<dbReference type="InParanoid" id="D3BMR5"/>
<dbReference type="RefSeq" id="XP_020429406.1">
    <property type="nucleotide sequence ID" value="XM_020583219.1"/>
</dbReference>
<keyword evidence="2" id="KW-1185">Reference proteome</keyword>
<accession>D3BMR5</accession>
<dbReference type="EMBL" id="ADBJ01000043">
    <property type="protein sequence ID" value="EFA77277.1"/>
    <property type="molecule type" value="Genomic_DNA"/>
</dbReference>